<accession>A0ABY2UTT9</accession>
<evidence type="ECO:0000313" key="8">
    <source>
        <dbReference type="EMBL" id="TLP55322.1"/>
    </source>
</evidence>
<dbReference type="InterPro" id="IPR002010">
    <property type="entry name" value="T3SS_IM_R"/>
</dbReference>
<evidence type="ECO:0000256" key="1">
    <source>
        <dbReference type="ARBA" id="ARBA00004651"/>
    </source>
</evidence>
<reference evidence="8 9" key="1">
    <citation type="submission" date="2019-05" db="EMBL/GenBank/DDBJ databases">
        <title>Draft genome sequence of Pelagicola sp. DSW4-44.</title>
        <authorList>
            <person name="Oh J."/>
        </authorList>
    </citation>
    <scope>NUCLEOTIDE SEQUENCE [LARGE SCALE GENOMIC DNA]</scope>
    <source>
        <strain evidence="8 9">DSW4-44</strain>
    </source>
</reference>
<dbReference type="Proteomes" id="UP000305041">
    <property type="component" value="Unassembled WGS sequence"/>
</dbReference>
<evidence type="ECO:0000256" key="5">
    <source>
        <dbReference type="ARBA" id="ARBA00022989"/>
    </source>
</evidence>
<keyword evidence="9" id="KW-1185">Reference proteome</keyword>
<keyword evidence="4 7" id="KW-0812">Transmembrane</keyword>
<gene>
    <name evidence="8" type="ORF">FEE96_22885</name>
</gene>
<protein>
    <submittedName>
        <fullName evidence="8">Flagellar biosynthetic protein FliR</fullName>
    </submittedName>
</protein>
<sequence length="274" mass="30002">MSEKIETLIGLLLQHGYQIAIPLMLLTLLRPWAMLYTFIGFQWALGRSAGIRSIMAIVIGLPMILVHGSTLEAIVLQPSVLPFFGIVLAELTVGACIGILASLPFWSLQYAGAISDQMRGETDSGIQSPAGGSITTFGNLYLVIGFLAFVTLNGFSWLFGTLLRSYQIWPTGRNMPELSTSSLWYVITLFGESISYAVTIAVPALVVLLAIELVSGICARLAPRFGFYNLAFLIKNLCAILILPFLVMLVWKSAGIQIFNNFQDIDALKFLIDE</sequence>
<keyword evidence="3" id="KW-1003">Cell membrane</keyword>
<evidence type="ECO:0000256" key="2">
    <source>
        <dbReference type="ARBA" id="ARBA00009772"/>
    </source>
</evidence>
<evidence type="ECO:0000256" key="7">
    <source>
        <dbReference type="SAM" id="Phobius"/>
    </source>
</evidence>
<evidence type="ECO:0000256" key="4">
    <source>
        <dbReference type="ARBA" id="ARBA00022692"/>
    </source>
</evidence>
<dbReference type="PRINTS" id="PR00953">
    <property type="entry name" value="TYPE3IMRPROT"/>
</dbReference>
<keyword evidence="8" id="KW-0969">Cilium</keyword>
<proteinExistence type="inferred from homology"/>
<dbReference type="PANTHER" id="PTHR30065:SF1">
    <property type="entry name" value="SURFACE PRESENTATION OF ANTIGENS PROTEIN SPAR"/>
    <property type="match status" value="1"/>
</dbReference>
<organism evidence="8 9">
    <name type="scientific">Parasedimentitalea maritima</name>
    <dbReference type="NCBI Taxonomy" id="2578117"/>
    <lineage>
        <taxon>Bacteria</taxon>
        <taxon>Pseudomonadati</taxon>
        <taxon>Pseudomonadota</taxon>
        <taxon>Alphaproteobacteria</taxon>
        <taxon>Rhodobacterales</taxon>
        <taxon>Paracoccaceae</taxon>
        <taxon>Parasedimentitalea</taxon>
    </lineage>
</organism>
<comment type="subcellular location">
    <subcellularLocation>
        <location evidence="1">Cell membrane</location>
        <topology evidence="1">Multi-pass membrane protein</topology>
    </subcellularLocation>
</comment>
<feature type="transmembrane region" description="Helical" evidence="7">
    <location>
        <begin position="140"/>
        <end position="163"/>
    </location>
</feature>
<feature type="transmembrane region" description="Helical" evidence="7">
    <location>
        <begin position="183"/>
        <end position="211"/>
    </location>
</feature>
<feature type="transmembrane region" description="Helical" evidence="7">
    <location>
        <begin position="49"/>
        <end position="68"/>
    </location>
</feature>
<dbReference type="RefSeq" id="WP_138165447.1">
    <property type="nucleotide sequence ID" value="NZ_VAUA01000016.1"/>
</dbReference>
<keyword evidence="8" id="KW-0966">Cell projection</keyword>
<dbReference type="EMBL" id="VAUA01000016">
    <property type="protein sequence ID" value="TLP55322.1"/>
    <property type="molecule type" value="Genomic_DNA"/>
</dbReference>
<keyword evidence="6 7" id="KW-0472">Membrane</keyword>
<feature type="transmembrane region" description="Helical" evidence="7">
    <location>
        <begin position="21"/>
        <end position="43"/>
    </location>
</feature>
<evidence type="ECO:0000256" key="3">
    <source>
        <dbReference type="ARBA" id="ARBA00022475"/>
    </source>
</evidence>
<comment type="similarity">
    <text evidence="2">Belongs to the FliR/MopE/SpaR family.</text>
</comment>
<keyword evidence="8" id="KW-0282">Flagellum</keyword>
<feature type="transmembrane region" description="Helical" evidence="7">
    <location>
        <begin position="80"/>
        <end position="106"/>
    </location>
</feature>
<dbReference type="Pfam" id="PF01311">
    <property type="entry name" value="Bac_export_1"/>
    <property type="match status" value="1"/>
</dbReference>
<feature type="transmembrane region" description="Helical" evidence="7">
    <location>
        <begin position="231"/>
        <end position="251"/>
    </location>
</feature>
<evidence type="ECO:0000313" key="9">
    <source>
        <dbReference type="Proteomes" id="UP000305041"/>
    </source>
</evidence>
<name>A0ABY2UTT9_9RHOB</name>
<dbReference type="PANTHER" id="PTHR30065">
    <property type="entry name" value="FLAGELLAR BIOSYNTHETIC PROTEIN FLIR"/>
    <property type="match status" value="1"/>
</dbReference>
<evidence type="ECO:0000256" key="6">
    <source>
        <dbReference type="ARBA" id="ARBA00023136"/>
    </source>
</evidence>
<comment type="caution">
    <text evidence="8">The sequence shown here is derived from an EMBL/GenBank/DDBJ whole genome shotgun (WGS) entry which is preliminary data.</text>
</comment>
<keyword evidence="5 7" id="KW-1133">Transmembrane helix</keyword>